<dbReference type="STRING" id="490622.A0A395P0E3"/>
<evidence type="ECO:0000313" key="1">
    <source>
        <dbReference type="EMBL" id="RFU81818.1"/>
    </source>
</evidence>
<dbReference type="OrthoDB" id="21502at2759"/>
<dbReference type="InterPro" id="IPR023213">
    <property type="entry name" value="CAT-like_dom_sf"/>
</dbReference>
<protein>
    <submittedName>
        <fullName evidence="1">Uncharacterized protein</fullName>
    </submittedName>
</protein>
<dbReference type="Proteomes" id="UP000266272">
    <property type="component" value="Unassembled WGS sequence"/>
</dbReference>
<name>A0A395P0E3_TRIAR</name>
<keyword evidence="2" id="KW-1185">Reference proteome</keyword>
<organism evidence="1 2">
    <name type="scientific">Trichoderma arundinaceum</name>
    <dbReference type="NCBI Taxonomy" id="490622"/>
    <lineage>
        <taxon>Eukaryota</taxon>
        <taxon>Fungi</taxon>
        <taxon>Dikarya</taxon>
        <taxon>Ascomycota</taxon>
        <taxon>Pezizomycotina</taxon>
        <taxon>Sordariomycetes</taxon>
        <taxon>Hypocreomycetidae</taxon>
        <taxon>Hypocreales</taxon>
        <taxon>Hypocreaceae</taxon>
        <taxon>Trichoderma</taxon>
    </lineage>
</organism>
<reference evidence="1 2" key="1">
    <citation type="journal article" date="2018" name="PLoS Pathog.">
        <title>Evolution of structural diversity of trichothecenes, a family of toxins produced by plant pathogenic and entomopathogenic fungi.</title>
        <authorList>
            <person name="Proctor R.H."/>
            <person name="McCormick S.P."/>
            <person name="Kim H.S."/>
            <person name="Cardoza R.E."/>
            <person name="Stanley A.M."/>
            <person name="Lindo L."/>
            <person name="Kelly A."/>
            <person name="Brown D.W."/>
            <person name="Lee T."/>
            <person name="Vaughan M.M."/>
            <person name="Alexander N.J."/>
            <person name="Busman M."/>
            <person name="Gutierrez S."/>
        </authorList>
    </citation>
    <scope>NUCLEOTIDE SEQUENCE [LARGE SCALE GENOMIC DNA]</scope>
    <source>
        <strain evidence="1 2">IBT 40837</strain>
    </source>
</reference>
<gene>
    <name evidence="1" type="ORF">TARUN_409</name>
</gene>
<comment type="caution">
    <text evidence="1">The sequence shown here is derived from an EMBL/GenBank/DDBJ whole genome shotgun (WGS) entry which is preliminary data.</text>
</comment>
<dbReference type="AlphaFoldDB" id="A0A395P0E3"/>
<dbReference type="Gene3D" id="3.30.559.10">
    <property type="entry name" value="Chloramphenicol acetyltransferase-like domain"/>
    <property type="match status" value="1"/>
</dbReference>
<sequence>MSVKAKSLSEKIIPLSAKDQAKPVNNIRTLLFIVVRDILDGEFMKASLDKLIRTHIPLLGARIKPSGPDGFLQYHSILPFPDNYEIFRWSVSNVSSTLGEANLVPEQNSQKGITILPDVTVSERWWTPADWPIVLSDEKPDTPLLLVHLTYYTDATVITLSLPHSVCDQMGFGSVVNSWIDVMKGKEPLPFIDLPEGALDGDKSISKKELHKKYEYRLKTKAERAEVLMGLVPELIVRSKETRCIFYMPVGIVNGLRDRWREELKGKHGSEAVDISNGDVLVGVLVKFANMHRKKPKKQSITGPANLRGIHPSLPKGQHYLHNALSFCVNRAAVSRSKPLASELAYGNRLAIIDCIKPANIERNLAITRELATRKIGMHICEPWEFSYSTTNWCNAWHGIDFSVASIRKTGNVAEKKNVDGDNSSEDGVQSMGGAASAPLIFGHSLERNHPIRLGSVVMSKAEGGYWIDFAAPDEGMAAIKALLEKDPNLETI</sequence>
<proteinExistence type="predicted"/>
<accession>A0A395P0E3</accession>
<dbReference type="EMBL" id="PXOA01000026">
    <property type="protein sequence ID" value="RFU81818.1"/>
    <property type="molecule type" value="Genomic_DNA"/>
</dbReference>
<evidence type="ECO:0000313" key="2">
    <source>
        <dbReference type="Proteomes" id="UP000266272"/>
    </source>
</evidence>